<dbReference type="CDD" id="cd19481">
    <property type="entry name" value="RecA-like_protease"/>
    <property type="match status" value="1"/>
</dbReference>
<proteinExistence type="predicted"/>
<dbReference type="SMART" id="SM00382">
    <property type="entry name" value="AAA"/>
    <property type="match status" value="1"/>
</dbReference>
<reference evidence="3 4" key="1">
    <citation type="submission" date="2016-07" db="EMBL/GenBank/DDBJ databases">
        <title>Pervasive Adenine N6-methylation of Active Genes in Fungi.</title>
        <authorList>
            <consortium name="DOE Joint Genome Institute"/>
            <person name="Mondo S.J."/>
            <person name="Dannebaum R.O."/>
            <person name="Kuo R.C."/>
            <person name="Labutti K."/>
            <person name="Haridas S."/>
            <person name="Kuo A."/>
            <person name="Salamov A."/>
            <person name="Ahrendt S.R."/>
            <person name="Lipzen A."/>
            <person name="Sullivan W."/>
            <person name="Andreopoulos W.B."/>
            <person name="Clum A."/>
            <person name="Lindquist E."/>
            <person name="Daum C."/>
            <person name="Ramamoorthy G.K."/>
            <person name="Gryganskyi A."/>
            <person name="Culley D."/>
            <person name="Magnuson J.K."/>
            <person name="James T.Y."/>
            <person name="O'Malley M.A."/>
            <person name="Stajich J.E."/>
            <person name="Spatafora J.W."/>
            <person name="Visel A."/>
            <person name="Grigoriev I.V."/>
        </authorList>
    </citation>
    <scope>NUCLEOTIDE SEQUENCE [LARGE SCALE GENOMIC DNA]</scope>
    <source>
        <strain evidence="3 4">CBS 115471</strain>
    </source>
</reference>
<dbReference type="AlphaFoldDB" id="A0A1Y1YUU0"/>
<dbReference type="SUPFAM" id="SSF52540">
    <property type="entry name" value="P-loop containing nucleoside triphosphate hydrolases"/>
    <property type="match status" value="1"/>
</dbReference>
<feature type="compositionally biased region" description="Basic and acidic residues" evidence="1">
    <location>
        <begin position="37"/>
        <end position="53"/>
    </location>
</feature>
<keyword evidence="3" id="KW-0378">Hydrolase</keyword>
<dbReference type="PANTHER" id="PTHR46411">
    <property type="entry name" value="FAMILY ATPASE, PUTATIVE-RELATED"/>
    <property type="match status" value="1"/>
</dbReference>
<name>A0A1Y1YUU0_9PLEO</name>
<dbReference type="STRING" id="1231657.A0A1Y1YUU0"/>
<dbReference type="Pfam" id="PF22942">
    <property type="entry name" value="DUF7025"/>
    <property type="match status" value="1"/>
</dbReference>
<dbReference type="InterPro" id="IPR027417">
    <property type="entry name" value="P-loop_NTPase"/>
</dbReference>
<dbReference type="InterPro" id="IPR054289">
    <property type="entry name" value="DUF7025"/>
</dbReference>
<sequence>MTNGTDSPPGLEALASHLGYTFIKKDGASENDSSPATDDKADKPEEEKEDKPQVPKGSLNTFGKIYWVEDDETWTAKEPDDTKPAEGEETEGHAVLLRQKKSADSRKKYEIDSLIIQSPQLKTALGEILNDYPGVCCNLDRLVFEGPFEPLVHRWGALLEYMKKDGLDKVTKDHLELLHEILSKELADTIKAFDDYVSNGVVTYEHAWIIFQPGAVVVAPGGPGGNIAIRFKSGSYMTTQEDGNYYRLSCERVDWNGKAFGWAEEYVRLMEFKGVQPIAEMNVFPLSFHPTKETVKLSLIERGKKWSQLAGVRYRSYDGPAVLRTSEGNVLVQTKGRIIVDADTFCKQWDQCKIYVTPLDSGSSDKHERVENWENPVSNDNTELSLNEPRASTNQELTDYQYMLCSPLLRGYSMKTKKWMSFYIPHVKDIKWDNRAFDSLVLPASQKKIVLALSKAHVTGANSFDDVIAGKGKGMILLLSGPPGVGKTLTAEAVSEKLQVPLFMMSAGDLGVRADEVEVNLERVLEMVAKWKAILLIDECDVFLEARSAHDLDRNKLVSIFLRLLEYYQGTLFMTTNRVDNIDPAFQSRIHVHMEYKDLTTTSRKSVWRSFLDKLPSNFSDDEVEEIASVNLNGRQIKNVVKTAQLLALDEQQVLSKEYIDIVMALERGFKYDGAN</sequence>
<keyword evidence="4" id="KW-1185">Reference proteome</keyword>
<feature type="region of interest" description="Disordered" evidence="1">
    <location>
        <begin position="25"/>
        <end position="101"/>
    </location>
</feature>
<evidence type="ECO:0000259" key="2">
    <source>
        <dbReference type="SMART" id="SM00382"/>
    </source>
</evidence>
<evidence type="ECO:0000256" key="1">
    <source>
        <dbReference type="SAM" id="MobiDB-lite"/>
    </source>
</evidence>
<dbReference type="GO" id="GO:0016887">
    <property type="term" value="F:ATP hydrolysis activity"/>
    <property type="evidence" value="ECO:0007669"/>
    <property type="project" value="InterPro"/>
</dbReference>
<dbReference type="PANTHER" id="PTHR46411:SF3">
    <property type="entry name" value="AAA+ ATPASE DOMAIN-CONTAINING PROTEIN"/>
    <property type="match status" value="1"/>
</dbReference>
<dbReference type="Proteomes" id="UP000193144">
    <property type="component" value="Unassembled WGS sequence"/>
</dbReference>
<evidence type="ECO:0000313" key="3">
    <source>
        <dbReference type="EMBL" id="ORY01802.1"/>
    </source>
</evidence>
<organism evidence="3 4">
    <name type="scientific">Clohesyomyces aquaticus</name>
    <dbReference type="NCBI Taxonomy" id="1231657"/>
    <lineage>
        <taxon>Eukaryota</taxon>
        <taxon>Fungi</taxon>
        <taxon>Dikarya</taxon>
        <taxon>Ascomycota</taxon>
        <taxon>Pezizomycotina</taxon>
        <taxon>Dothideomycetes</taxon>
        <taxon>Pleosporomycetidae</taxon>
        <taxon>Pleosporales</taxon>
        <taxon>Lindgomycetaceae</taxon>
        <taxon>Clohesyomyces</taxon>
    </lineage>
</organism>
<dbReference type="EMBL" id="MCFA01000165">
    <property type="protein sequence ID" value="ORY01802.1"/>
    <property type="molecule type" value="Genomic_DNA"/>
</dbReference>
<evidence type="ECO:0000313" key="4">
    <source>
        <dbReference type="Proteomes" id="UP000193144"/>
    </source>
</evidence>
<dbReference type="GO" id="GO:0005524">
    <property type="term" value="F:ATP binding"/>
    <property type="evidence" value="ECO:0007669"/>
    <property type="project" value="InterPro"/>
</dbReference>
<gene>
    <name evidence="3" type="ORF">BCR34DRAFT_521689</name>
</gene>
<feature type="compositionally biased region" description="Basic and acidic residues" evidence="1">
    <location>
        <begin position="74"/>
        <end position="92"/>
    </location>
</feature>
<dbReference type="InterPro" id="IPR003593">
    <property type="entry name" value="AAA+_ATPase"/>
</dbReference>
<dbReference type="Pfam" id="PF00004">
    <property type="entry name" value="AAA"/>
    <property type="match status" value="1"/>
</dbReference>
<dbReference type="InterPro" id="IPR003959">
    <property type="entry name" value="ATPase_AAA_core"/>
</dbReference>
<protein>
    <submittedName>
        <fullName evidence="3">p-loop containing nucleoside triphosphate hydrolase protein</fullName>
    </submittedName>
</protein>
<feature type="domain" description="AAA+ ATPase" evidence="2">
    <location>
        <begin position="473"/>
        <end position="600"/>
    </location>
</feature>
<dbReference type="OrthoDB" id="10042665at2759"/>
<comment type="caution">
    <text evidence="3">The sequence shown here is derived from an EMBL/GenBank/DDBJ whole genome shotgun (WGS) entry which is preliminary data.</text>
</comment>
<dbReference type="Gene3D" id="3.40.50.300">
    <property type="entry name" value="P-loop containing nucleotide triphosphate hydrolases"/>
    <property type="match status" value="1"/>
</dbReference>
<accession>A0A1Y1YUU0</accession>